<dbReference type="HOGENOM" id="CLU_2315061_0_0_7"/>
<proteinExistence type="predicted"/>
<evidence type="ECO:0000313" key="2">
    <source>
        <dbReference type="Proteomes" id="UP000019141"/>
    </source>
</evidence>
<accession>W4LTF7</accession>
<reference evidence="1 2" key="1">
    <citation type="journal article" date="2014" name="Nature">
        <title>An environmental bacterial taxon with a large and distinct metabolic repertoire.</title>
        <authorList>
            <person name="Wilson M.C."/>
            <person name="Mori T."/>
            <person name="Ruckert C."/>
            <person name="Uria A.R."/>
            <person name="Helf M.J."/>
            <person name="Takada K."/>
            <person name="Gernert C."/>
            <person name="Steffens U.A."/>
            <person name="Heycke N."/>
            <person name="Schmitt S."/>
            <person name="Rinke C."/>
            <person name="Helfrich E.J."/>
            <person name="Brachmann A.O."/>
            <person name="Gurgui C."/>
            <person name="Wakimoto T."/>
            <person name="Kracht M."/>
            <person name="Crusemann M."/>
            <person name="Hentschel U."/>
            <person name="Abe I."/>
            <person name="Matsunaga S."/>
            <person name="Kalinowski J."/>
            <person name="Takeyama H."/>
            <person name="Piel J."/>
        </authorList>
    </citation>
    <scope>NUCLEOTIDE SEQUENCE [LARGE SCALE GENOMIC DNA]</scope>
    <source>
        <strain evidence="2">TSY1</strain>
    </source>
</reference>
<organism evidence="1 2">
    <name type="scientific">Entotheonella factor</name>
    <dbReference type="NCBI Taxonomy" id="1429438"/>
    <lineage>
        <taxon>Bacteria</taxon>
        <taxon>Pseudomonadati</taxon>
        <taxon>Nitrospinota/Tectimicrobiota group</taxon>
        <taxon>Candidatus Tectimicrobiota</taxon>
        <taxon>Candidatus Entotheonellia</taxon>
        <taxon>Candidatus Entotheonellales</taxon>
        <taxon>Candidatus Entotheonellaceae</taxon>
        <taxon>Candidatus Entotheonella</taxon>
    </lineage>
</organism>
<comment type="caution">
    <text evidence="1">The sequence shown here is derived from an EMBL/GenBank/DDBJ whole genome shotgun (WGS) entry which is preliminary data.</text>
</comment>
<evidence type="ECO:0000313" key="1">
    <source>
        <dbReference type="EMBL" id="ETX01001.1"/>
    </source>
</evidence>
<dbReference type="EMBL" id="AZHW01000278">
    <property type="protein sequence ID" value="ETX01001.1"/>
    <property type="molecule type" value="Genomic_DNA"/>
</dbReference>
<sequence length="99" mass="11473">MQKGRISQERPQLGVTLKAVEDDLLEQQPRYEVIHEVLLPLDVFRVLEVEHNAFCRACGHQHTMTVWGVPVRAATVEAMMIVGRPQKRWWAKVMPQDSR</sequence>
<dbReference type="AlphaFoldDB" id="W4LTF7"/>
<name>W4LTF7_ENTF1</name>
<keyword evidence="2" id="KW-1185">Reference proteome</keyword>
<protein>
    <submittedName>
        <fullName evidence="1">Uncharacterized protein</fullName>
    </submittedName>
</protein>
<dbReference type="Proteomes" id="UP000019141">
    <property type="component" value="Unassembled WGS sequence"/>
</dbReference>
<gene>
    <name evidence="1" type="ORF">ETSY1_09125</name>
</gene>